<sequence>MKADTSNGRPFLGRLIEINEEGSMIIPKDLLEYAGITEGSQVEVIGTSESLVFKTTTKRCDMCSRNSNTKQMGMFKLCERCYMSLTGKTWDGEDVTADKPTPQPEEKPVEQPKEASKSESTTIVEVKRNV</sequence>
<dbReference type="RefSeq" id="WP_000642573.1">
    <property type="nucleotide sequence ID" value="NZ_KB976014.1"/>
</dbReference>
<evidence type="ECO:0008006" key="4">
    <source>
        <dbReference type="Google" id="ProtNLM"/>
    </source>
</evidence>
<organism evidence="2 3">
    <name type="scientific">Bacillus cereus TIAC219</name>
    <dbReference type="NCBI Taxonomy" id="718222"/>
    <lineage>
        <taxon>Bacteria</taxon>
        <taxon>Bacillati</taxon>
        <taxon>Bacillota</taxon>
        <taxon>Bacilli</taxon>
        <taxon>Bacillales</taxon>
        <taxon>Bacillaceae</taxon>
        <taxon>Bacillus</taxon>
        <taxon>Bacillus cereus group</taxon>
    </lineage>
</organism>
<evidence type="ECO:0000313" key="3">
    <source>
        <dbReference type="Proteomes" id="UP000014060"/>
    </source>
</evidence>
<accession>A0ABC9SQK2</accession>
<feature type="compositionally biased region" description="Basic and acidic residues" evidence="1">
    <location>
        <begin position="104"/>
        <end position="117"/>
    </location>
</feature>
<gene>
    <name evidence="2" type="ORF">IAY_06186</name>
</gene>
<dbReference type="InterPro" id="IPR037914">
    <property type="entry name" value="SpoVT-AbrB_sf"/>
</dbReference>
<protein>
    <recommendedName>
        <fullName evidence="4">AbrB family transcriptional regulator</fullName>
    </recommendedName>
</protein>
<evidence type="ECO:0000256" key="1">
    <source>
        <dbReference type="SAM" id="MobiDB-lite"/>
    </source>
</evidence>
<feature type="region of interest" description="Disordered" evidence="1">
    <location>
        <begin position="90"/>
        <end position="130"/>
    </location>
</feature>
<dbReference type="AlphaFoldDB" id="A0ABC9SQK2"/>
<dbReference type="Proteomes" id="UP000014060">
    <property type="component" value="Unassembled WGS sequence"/>
</dbReference>
<reference evidence="2 3" key="1">
    <citation type="submission" date="2013-01" db="EMBL/GenBank/DDBJ databases">
        <title>The Genome Sequence of Bacillus cereus TIAC219.</title>
        <authorList>
            <consortium name="The Broad Institute Genome Sequencing Platform"/>
            <consortium name="The Broad Institute Genome Sequencing Center for Infectious Disease"/>
            <person name="Feldgarden M."/>
            <person name="Van der Auwera G.A."/>
            <person name="Mahillon J."/>
            <person name="Duprez V."/>
            <person name="Timmery S."/>
            <person name="Mattelet C."/>
            <person name="Dierick K."/>
            <person name="Sun M."/>
            <person name="Yu Z."/>
            <person name="Zhu L."/>
            <person name="Hu X."/>
            <person name="Shank E.B."/>
            <person name="Swiecicka I."/>
            <person name="Hansen B.M."/>
            <person name="Andrup L."/>
            <person name="Walker B."/>
            <person name="Young S.K."/>
            <person name="Zeng Q."/>
            <person name="Gargeya S."/>
            <person name="Fitzgerald M."/>
            <person name="Haas B."/>
            <person name="Abouelleil A."/>
            <person name="Alvarado L."/>
            <person name="Arachchi H.M."/>
            <person name="Berlin A.M."/>
            <person name="Chapman S.B."/>
            <person name="Dewar J."/>
            <person name="Goldberg J."/>
            <person name="Griggs A."/>
            <person name="Gujja S."/>
            <person name="Hansen M."/>
            <person name="Howarth C."/>
            <person name="Imamovic A."/>
            <person name="Larimer J."/>
            <person name="McCowan C."/>
            <person name="Murphy C."/>
            <person name="Neiman D."/>
            <person name="Pearson M."/>
            <person name="Priest M."/>
            <person name="Roberts A."/>
            <person name="Saif S."/>
            <person name="Shea T."/>
            <person name="Sisk P."/>
            <person name="Sykes S."/>
            <person name="Wortman J."/>
            <person name="Nusbaum C."/>
            <person name="Birren B."/>
        </authorList>
    </citation>
    <scope>NUCLEOTIDE SEQUENCE [LARGE SCALE GENOMIC DNA]</scope>
    <source>
        <strain evidence="2 3">TIAC219</strain>
    </source>
</reference>
<dbReference type="EMBL" id="AHCJ01000083">
    <property type="protein sequence ID" value="EOQ57900.1"/>
    <property type="molecule type" value="Genomic_DNA"/>
</dbReference>
<dbReference type="SUPFAM" id="SSF89447">
    <property type="entry name" value="AbrB/MazE/MraZ-like"/>
    <property type="match status" value="1"/>
</dbReference>
<comment type="caution">
    <text evidence="2">The sequence shown here is derived from an EMBL/GenBank/DDBJ whole genome shotgun (WGS) entry which is preliminary data.</text>
</comment>
<evidence type="ECO:0000313" key="2">
    <source>
        <dbReference type="EMBL" id="EOQ57900.1"/>
    </source>
</evidence>
<proteinExistence type="predicted"/>
<name>A0ABC9SQK2_BACCE</name>